<evidence type="ECO:0000256" key="1">
    <source>
        <dbReference type="SAM" id="MobiDB-lite"/>
    </source>
</evidence>
<organism evidence="2 3">
    <name type="scientific">Phlebiopsis gigantea (strain 11061_1 CR5-6)</name>
    <name type="common">White-rot fungus</name>
    <name type="synonym">Peniophora gigantea</name>
    <dbReference type="NCBI Taxonomy" id="745531"/>
    <lineage>
        <taxon>Eukaryota</taxon>
        <taxon>Fungi</taxon>
        <taxon>Dikarya</taxon>
        <taxon>Basidiomycota</taxon>
        <taxon>Agaricomycotina</taxon>
        <taxon>Agaricomycetes</taxon>
        <taxon>Polyporales</taxon>
        <taxon>Phanerochaetaceae</taxon>
        <taxon>Phlebiopsis</taxon>
    </lineage>
</organism>
<dbReference type="OrthoDB" id="2574468at2759"/>
<gene>
    <name evidence="2" type="ORF">PHLGIDRAFT_26358</name>
</gene>
<accession>A0A0C3S4F5</accession>
<evidence type="ECO:0000313" key="2">
    <source>
        <dbReference type="EMBL" id="KIP02930.1"/>
    </source>
</evidence>
<dbReference type="HOGENOM" id="CLU_131088_0_0_1"/>
<protein>
    <submittedName>
        <fullName evidence="2">Uncharacterized protein</fullName>
    </submittedName>
</protein>
<feature type="compositionally biased region" description="Low complexity" evidence="1">
    <location>
        <begin position="65"/>
        <end position="82"/>
    </location>
</feature>
<dbReference type="EMBL" id="KN840644">
    <property type="protein sequence ID" value="KIP02930.1"/>
    <property type="molecule type" value="Genomic_DNA"/>
</dbReference>
<evidence type="ECO:0000313" key="3">
    <source>
        <dbReference type="Proteomes" id="UP000053257"/>
    </source>
</evidence>
<reference evidence="2 3" key="1">
    <citation type="journal article" date="2014" name="PLoS Genet.">
        <title>Analysis of the Phlebiopsis gigantea genome, transcriptome and secretome provides insight into its pioneer colonization strategies of wood.</title>
        <authorList>
            <person name="Hori C."/>
            <person name="Ishida T."/>
            <person name="Igarashi K."/>
            <person name="Samejima M."/>
            <person name="Suzuki H."/>
            <person name="Master E."/>
            <person name="Ferreira P."/>
            <person name="Ruiz-Duenas F.J."/>
            <person name="Held B."/>
            <person name="Canessa P."/>
            <person name="Larrondo L.F."/>
            <person name="Schmoll M."/>
            <person name="Druzhinina I.S."/>
            <person name="Kubicek C.P."/>
            <person name="Gaskell J.A."/>
            <person name="Kersten P."/>
            <person name="St John F."/>
            <person name="Glasner J."/>
            <person name="Sabat G."/>
            <person name="Splinter BonDurant S."/>
            <person name="Syed K."/>
            <person name="Yadav J."/>
            <person name="Mgbeahuruike A.C."/>
            <person name="Kovalchuk A."/>
            <person name="Asiegbu F.O."/>
            <person name="Lackner G."/>
            <person name="Hoffmeister D."/>
            <person name="Rencoret J."/>
            <person name="Gutierrez A."/>
            <person name="Sun H."/>
            <person name="Lindquist E."/>
            <person name="Barry K."/>
            <person name="Riley R."/>
            <person name="Grigoriev I.V."/>
            <person name="Henrissat B."/>
            <person name="Kues U."/>
            <person name="Berka R.M."/>
            <person name="Martinez A.T."/>
            <person name="Covert S.F."/>
            <person name="Blanchette R.A."/>
            <person name="Cullen D."/>
        </authorList>
    </citation>
    <scope>NUCLEOTIDE SEQUENCE [LARGE SCALE GENOMIC DNA]</scope>
    <source>
        <strain evidence="2 3">11061_1 CR5-6</strain>
    </source>
</reference>
<dbReference type="Proteomes" id="UP000053257">
    <property type="component" value="Unassembled WGS sequence"/>
</dbReference>
<sequence length="175" mass="19148">MTSMKRKLSSDFEEDTACSDPKRANMFAFPTADIDTDVAMSDASSDTDMLTPYSFAEERPFHTRLNSNASTSSTVSEATSLENSPSSSPYYPDFVLYPSIDRAPTNTPNYFDSSSQSSPKPVGLIQPGKNAFTHHGQKCSQIPKLRMACASGLNGSRTMWAHCEQCGAIEMVDFD</sequence>
<proteinExistence type="predicted"/>
<dbReference type="AlphaFoldDB" id="A0A0C3S4F5"/>
<keyword evidence="3" id="KW-1185">Reference proteome</keyword>
<feature type="region of interest" description="Disordered" evidence="1">
    <location>
        <begin position="61"/>
        <end position="90"/>
    </location>
</feature>
<name>A0A0C3S4F5_PHLG1</name>